<sequence>MTHRSLKLRLLTGCLSEAAALCRRRKSFCVSGLVQREEEEALKEVIRGLHGGVLEETPPPGGSCLTLPTRGKPARRL</sequence>
<dbReference type="EMBL" id="SRLO01003186">
    <property type="protein sequence ID" value="TNN31750.1"/>
    <property type="molecule type" value="Genomic_DNA"/>
</dbReference>
<reference evidence="2 3" key="1">
    <citation type="submission" date="2019-03" db="EMBL/GenBank/DDBJ databases">
        <title>First draft genome of Liparis tanakae, snailfish: a comprehensive survey of snailfish specific genes.</title>
        <authorList>
            <person name="Kim W."/>
            <person name="Song I."/>
            <person name="Jeong J.-H."/>
            <person name="Kim D."/>
            <person name="Kim S."/>
            <person name="Ryu S."/>
            <person name="Song J.Y."/>
            <person name="Lee S.K."/>
        </authorList>
    </citation>
    <scope>NUCLEOTIDE SEQUENCE [LARGE SCALE GENOMIC DNA]</scope>
    <source>
        <tissue evidence="2">Muscle</tissue>
    </source>
</reference>
<protein>
    <submittedName>
        <fullName evidence="2">Uncharacterized protein</fullName>
    </submittedName>
</protein>
<evidence type="ECO:0000256" key="1">
    <source>
        <dbReference type="SAM" id="MobiDB-lite"/>
    </source>
</evidence>
<evidence type="ECO:0000313" key="2">
    <source>
        <dbReference type="EMBL" id="TNN31750.1"/>
    </source>
</evidence>
<dbReference type="Proteomes" id="UP000314294">
    <property type="component" value="Unassembled WGS sequence"/>
</dbReference>
<comment type="caution">
    <text evidence="2">The sequence shown here is derived from an EMBL/GenBank/DDBJ whole genome shotgun (WGS) entry which is preliminary data.</text>
</comment>
<keyword evidence="3" id="KW-1185">Reference proteome</keyword>
<name>A0A4Z2ESY6_9TELE</name>
<evidence type="ECO:0000313" key="3">
    <source>
        <dbReference type="Proteomes" id="UP000314294"/>
    </source>
</evidence>
<gene>
    <name evidence="2" type="ORF">EYF80_058093</name>
</gene>
<dbReference type="AlphaFoldDB" id="A0A4Z2ESY6"/>
<proteinExistence type="predicted"/>
<accession>A0A4Z2ESY6</accession>
<feature type="region of interest" description="Disordered" evidence="1">
    <location>
        <begin position="57"/>
        <end position="77"/>
    </location>
</feature>
<organism evidence="2 3">
    <name type="scientific">Liparis tanakae</name>
    <name type="common">Tanaka's snailfish</name>
    <dbReference type="NCBI Taxonomy" id="230148"/>
    <lineage>
        <taxon>Eukaryota</taxon>
        <taxon>Metazoa</taxon>
        <taxon>Chordata</taxon>
        <taxon>Craniata</taxon>
        <taxon>Vertebrata</taxon>
        <taxon>Euteleostomi</taxon>
        <taxon>Actinopterygii</taxon>
        <taxon>Neopterygii</taxon>
        <taxon>Teleostei</taxon>
        <taxon>Neoteleostei</taxon>
        <taxon>Acanthomorphata</taxon>
        <taxon>Eupercaria</taxon>
        <taxon>Perciformes</taxon>
        <taxon>Cottioidei</taxon>
        <taxon>Cottales</taxon>
        <taxon>Liparidae</taxon>
        <taxon>Liparis</taxon>
    </lineage>
</organism>